<protein>
    <submittedName>
        <fullName evidence="1">Uncharacterized protein</fullName>
    </submittedName>
</protein>
<evidence type="ECO:0000313" key="1">
    <source>
        <dbReference type="EMBL" id="KAA6335509.1"/>
    </source>
</evidence>
<proteinExistence type="predicted"/>
<accession>A0A5J4RPC8</accession>
<organism evidence="1">
    <name type="scientific">termite gut metagenome</name>
    <dbReference type="NCBI Taxonomy" id="433724"/>
    <lineage>
        <taxon>unclassified sequences</taxon>
        <taxon>metagenomes</taxon>
        <taxon>organismal metagenomes</taxon>
    </lineage>
</organism>
<reference evidence="1" key="1">
    <citation type="submission" date="2019-03" db="EMBL/GenBank/DDBJ databases">
        <title>Single cell metagenomics reveals metabolic interactions within the superorganism composed of flagellate Streblomastix strix and complex community of Bacteroidetes bacteria on its surface.</title>
        <authorList>
            <person name="Treitli S.C."/>
            <person name="Kolisko M."/>
            <person name="Husnik F."/>
            <person name="Keeling P."/>
            <person name="Hampl V."/>
        </authorList>
    </citation>
    <scope>NUCLEOTIDE SEQUENCE</scope>
    <source>
        <strain evidence="1">STM</strain>
    </source>
</reference>
<name>A0A5J4RPC8_9ZZZZ</name>
<comment type="caution">
    <text evidence="1">The sequence shown here is derived from an EMBL/GenBank/DDBJ whole genome shotgun (WGS) entry which is preliminary data.</text>
</comment>
<dbReference type="EMBL" id="SNRY01000886">
    <property type="protein sequence ID" value="KAA6335509.1"/>
    <property type="molecule type" value="Genomic_DNA"/>
</dbReference>
<gene>
    <name evidence="1" type="ORF">EZS27_016272</name>
</gene>
<dbReference type="AlphaFoldDB" id="A0A5J4RPC8"/>
<sequence length="53" mass="6195">MYSPLISFPVSVGLEIRDFTDFPENNNYNELIIIKISMNMTFTTRIIINFAHL</sequence>